<feature type="transmembrane region" description="Helical" evidence="1">
    <location>
        <begin position="105"/>
        <end position="125"/>
    </location>
</feature>
<sequence>MLLVAMAGQTTYSYYGCCFFGVIELSGIPLVVVDLFHPKHKQWTQLAHSNSAIEAVNNGARALFAALYMLVRAFYFPYVVFTQVLPDAWAVYSLPAAERASASTFALLFIPTFGVLFSLLQWYWASLIARQVAKLLAPDHKPKHQ</sequence>
<reference evidence="2" key="1">
    <citation type="submission" date="2021-01" db="EMBL/GenBank/DDBJ databases">
        <authorList>
            <person name="Corre E."/>
            <person name="Pelletier E."/>
            <person name="Niang G."/>
            <person name="Scheremetjew M."/>
            <person name="Finn R."/>
            <person name="Kale V."/>
            <person name="Holt S."/>
            <person name="Cochrane G."/>
            <person name="Meng A."/>
            <person name="Brown T."/>
            <person name="Cohen L."/>
        </authorList>
    </citation>
    <scope>NUCLEOTIDE SEQUENCE</scope>
    <source>
        <strain evidence="2">CCMP645</strain>
    </source>
</reference>
<evidence type="ECO:0008006" key="3">
    <source>
        <dbReference type="Google" id="ProtNLM"/>
    </source>
</evidence>
<proteinExistence type="predicted"/>
<feature type="transmembrane region" description="Helical" evidence="1">
    <location>
        <begin position="12"/>
        <end position="36"/>
    </location>
</feature>
<evidence type="ECO:0000256" key="1">
    <source>
        <dbReference type="SAM" id="Phobius"/>
    </source>
</evidence>
<evidence type="ECO:0000313" key="2">
    <source>
        <dbReference type="EMBL" id="CAE0753038.1"/>
    </source>
</evidence>
<name>A0A7S4EU52_CHRCT</name>
<keyword evidence="1" id="KW-0472">Membrane</keyword>
<accession>A0A7S4EU52</accession>
<gene>
    <name evidence="2" type="ORF">PCAR00345_LOCUS5625</name>
</gene>
<keyword evidence="1" id="KW-1133">Transmembrane helix</keyword>
<keyword evidence="1" id="KW-0812">Transmembrane</keyword>
<dbReference type="AlphaFoldDB" id="A0A7S4EU52"/>
<feature type="transmembrane region" description="Helical" evidence="1">
    <location>
        <begin position="62"/>
        <end position="85"/>
    </location>
</feature>
<protein>
    <recommendedName>
        <fullName evidence="3">TLC domain-containing protein</fullName>
    </recommendedName>
</protein>
<organism evidence="2">
    <name type="scientific">Chrysotila carterae</name>
    <name type="common">Marine alga</name>
    <name type="synonym">Syracosphaera carterae</name>
    <dbReference type="NCBI Taxonomy" id="13221"/>
    <lineage>
        <taxon>Eukaryota</taxon>
        <taxon>Haptista</taxon>
        <taxon>Haptophyta</taxon>
        <taxon>Prymnesiophyceae</taxon>
        <taxon>Isochrysidales</taxon>
        <taxon>Isochrysidaceae</taxon>
        <taxon>Chrysotila</taxon>
    </lineage>
</organism>
<dbReference type="EMBL" id="HBIZ01009583">
    <property type="protein sequence ID" value="CAE0753038.1"/>
    <property type="molecule type" value="Transcribed_RNA"/>
</dbReference>